<dbReference type="RefSeq" id="WP_176644228.1">
    <property type="nucleotide sequence ID" value="NZ_JABXXS010000165.1"/>
</dbReference>
<sequence length="62" mass="6716">FETGSELRAGLGRWIAHYNERRPHTALAGRTPDEAYHDVPTPSGPGLTPDQMANSNAVRMAA</sequence>
<protein>
    <submittedName>
        <fullName evidence="3">Transposase</fullName>
    </submittedName>
</protein>
<dbReference type="Pfam" id="PF13683">
    <property type="entry name" value="rve_3"/>
    <property type="match status" value="1"/>
</dbReference>
<evidence type="ECO:0000313" key="3">
    <source>
        <dbReference type="EMBL" id="NVN38839.1"/>
    </source>
</evidence>
<evidence type="ECO:0000313" key="4">
    <source>
        <dbReference type="Proteomes" id="UP000522590"/>
    </source>
</evidence>
<dbReference type="SUPFAM" id="SSF53098">
    <property type="entry name" value="Ribonuclease H-like"/>
    <property type="match status" value="1"/>
</dbReference>
<dbReference type="EMBL" id="JABXXS010000165">
    <property type="protein sequence ID" value="NVN38839.1"/>
    <property type="molecule type" value="Genomic_DNA"/>
</dbReference>
<dbReference type="Proteomes" id="UP000522590">
    <property type="component" value="Unassembled WGS sequence"/>
</dbReference>
<evidence type="ECO:0000256" key="1">
    <source>
        <dbReference type="SAM" id="MobiDB-lite"/>
    </source>
</evidence>
<dbReference type="AlphaFoldDB" id="A0A850P819"/>
<evidence type="ECO:0000259" key="2">
    <source>
        <dbReference type="Pfam" id="PF13683"/>
    </source>
</evidence>
<proteinExistence type="predicted"/>
<dbReference type="InterPro" id="IPR012337">
    <property type="entry name" value="RNaseH-like_sf"/>
</dbReference>
<feature type="compositionally biased region" description="Polar residues" evidence="1">
    <location>
        <begin position="51"/>
        <end position="62"/>
    </location>
</feature>
<feature type="region of interest" description="Disordered" evidence="1">
    <location>
        <begin position="28"/>
        <end position="62"/>
    </location>
</feature>
<feature type="domain" description="Integrase catalytic" evidence="2">
    <location>
        <begin position="1"/>
        <end position="32"/>
    </location>
</feature>
<comment type="caution">
    <text evidence="3">The sequence shown here is derived from an EMBL/GenBank/DDBJ whole genome shotgun (WGS) entry which is preliminary data.</text>
</comment>
<dbReference type="InterPro" id="IPR001584">
    <property type="entry name" value="Integrase_cat-core"/>
</dbReference>
<organism evidence="3 4">
    <name type="scientific">Komagataeibacter swingsii</name>
    <dbReference type="NCBI Taxonomy" id="215220"/>
    <lineage>
        <taxon>Bacteria</taxon>
        <taxon>Pseudomonadati</taxon>
        <taxon>Pseudomonadota</taxon>
        <taxon>Alphaproteobacteria</taxon>
        <taxon>Acetobacterales</taxon>
        <taxon>Acetobacteraceae</taxon>
        <taxon>Komagataeibacter</taxon>
    </lineage>
</organism>
<feature type="non-terminal residue" evidence="3">
    <location>
        <position position="1"/>
    </location>
</feature>
<gene>
    <name evidence="3" type="ORF">HUK81_18630</name>
</gene>
<dbReference type="GO" id="GO:0015074">
    <property type="term" value="P:DNA integration"/>
    <property type="evidence" value="ECO:0007669"/>
    <property type="project" value="InterPro"/>
</dbReference>
<name>A0A850P819_9PROT</name>
<reference evidence="3 4" key="1">
    <citation type="submission" date="2020-06" db="EMBL/GenBank/DDBJ databases">
        <title>Description of novel acetic acid bacteria.</title>
        <authorList>
            <person name="Sombolestani A."/>
        </authorList>
    </citation>
    <scope>NUCLEOTIDE SEQUENCE [LARGE SCALE GENOMIC DNA]</scope>
    <source>
        <strain evidence="3 4">LMG 25</strain>
    </source>
</reference>
<accession>A0A850P819</accession>